<dbReference type="EMBL" id="LGAA01000018">
    <property type="protein sequence ID" value="KPD02906.1"/>
    <property type="molecule type" value="Genomic_DNA"/>
</dbReference>
<evidence type="ECO:0000313" key="2">
    <source>
        <dbReference type="Proteomes" id="UP000053226"/>
    </source>
</evidence>
<dbReference type="AlphaFoldDB" id="A0A0N0ZA84"/>
<comment type="caution">
    <text evidence="1">The sequence shown here is derived from an EMBL/GenBank/DDBJ whole genome shotgun (WGS) entry which is preliminary data.</text>
</comment>
<dbReference type="Proteomes" id="UP000053226">
    <property type="component" value="Unassembled WGS sequence"/>
</dbReference>
<gene>
    <name evidence="1" type="ORF">M992_2064</name>
</gene>
<evidence type="ECO:0000313" key="1">
    <source>
        <dbReference type="EMBL" id="KPD02906.1"/>
    </source>
</evidence>
<keyword evidence="2" id="KW-1185">Reference proteome</keyword>
<proteinExistence type="predicted"/>
<sequence length="43" mass="4995">MQDKSARFKIFTRLSADLILKHLTIKIVAIKNNLNFESATYLQ</sequence>
<organism evidence="1 2">
    <name type="scientific">Moellerella wisconsensis ATCC 35017</name>
    <dbReference type="NCBI Taxonomy" id="1354267"/>
    <lineage>
        <taxon>Bacteria</taxon>
        <taxon>Pseudomonadati</taxon>
        <taxon>Pseudomonadota</taxon>
        <taxon>Gammaproteobacteria</taxon>
        <taxon>Enterobacterales</taxon>
        <taxon>Morganellaceae</taxon>
        <taxon>Moellerella</taxon>
    </lineage>
</organism>
<reference evidence="1 2" key="1">
    <citation type="submission" date="2015-07" db="EMBL/GenBank/DDBJ databases">
        <title>ATOL: Assembling a taxonomically balanced genome-scale reconstruction of the evolutionary history of the Enterobacteriaceae.</title>
        <authorList>
            <person name="Plunkett G.III."/>
            <person name="Neeno-Eckwall E.C."/>
            <person name="Glasner J.D."/>
            <person name="Perna N.T."/>
        </authorList>
    </citation>
    <scope>NUCLEOTIDE SEQUENCE [LARGE SCALE GENOMIC DNA]</scope>
    <source>
        <strain evidence="1 2">ATCC 35017</strain>
    </source>
</reference>
<protein>
    <recommendedName>
        <fullName evidence="3">Transposase</fullName>
    </recommendedName>
</protein>
<name>A0A0N0ZA84_9GAMM</name>
<evidence type="ECO:0008006" key="3">
    <source>
        <dbReference type="Google" id="ProtNLM"/>
    </source>
</evidence>
<accession>A0A0N0ZA84</accession>